<accession>A0A7R9BGZ9</accession>
<dbReference type="GO" id="GO:0019778">
    <property type="term" value="F:Atg12 activating enzyme activity"/>
    <property type="evidence" value="ECO:0007669"/>
    <property type="project" value="TreeGrafter"/>
</dbReference>
<protein>
    <recommendedName>
        <fullName evidence="2">Ubiquitin-like modifier-activating enzyme ATG7</fullName>
    </recommendedName>
    <alternativeName>
        <fullName evidence="7 9">ATG12-activating enzyme E1 ATG7</fullName>
    </alternativeName>
    <alternativeName>
        <fullName evidence="8">Autophagy-related protein 7</fullName>
    </alternativeName>
    <alternativeName>
        <fullName evidence="3">Ubiquitin-like modifier-activating enzyme atg7</fullName>
    </alternativeName>
</protein>
<name>A0A7R9BGZ9_9CRUS</name>
<dbReference type="InterPro" id="IPR042522">
    <property type="entry name" value="Atg7_N_1"/>
</dbReference>
<evidence type="ECO:0000259" key="11">
    <source>
        <dbReference type="Pfam" id="PF16420"/>
    </source>
</evidence>
<dbReference type="OrthoDB" id="338614at2759"/>
<reference evidence="12" key="1">
    <citation type="submission" date="2020-11" db="EMBL/GenBank/DDBJ databases">
        <authorList>
            <person name="Tran Van P."/>
        </authorList>
    </citation>
    <scope>NUCLEOTIDE SEQUENCE</scope>
</reference>
<evidence type="ECO:0000256" key="4">
    <source>
        <dbReference type="ARBA" id="ARBA00022448"/>
    </source>
</evidence>
<sequence>MVKLQFAPFNSIVEPGFWHWLSNLKLESLKLSEEPVKIRGSFYFDQNSSEPRFRLDHDQAAEESNVRFGRVNVHGKLKLFNTREALKKGVIAFPSKDDLEDIQNTLDVFLSLVSSHEAPCMFWLFAFADIKKHKFEYQFHFPVLGLPSDSFAFENLCSLATSCVNDRMISSLMSSARIQLLQYVKEINEEFVILDASGGLMDGEDGGFFVIPDPSIAEMSPGWTVSTVYARAFTFRSALTALRLASRRERRVKLVCLRGNPANAFEASSVITLSFPNEEVSAESLKCFGWEKGGMRVADLGSQMDPIRLADSLSFLNLKLMRWQMAPSLDLEKIVNARCLLLGAGTLGTNVARGLLAWGVRNITFVDSGSVAYSNPVRQSLFEFKDCDGTRFKAVAAAEALRRILPTVISEGIVMTIPMPGHGVGGDRDSIKRSVKQLEELYEKHDVIFLLLDSREARWLPTVLGKVKRKIVLNAALGFDSFLVMRHGLDSDLGCYFCTNVSAPGDSSVDRTLDQQCTVTRPGVSFMCSGLVVEMMASILTHPAGIDAPAAPENPSEDDRDDDGCCLGILPHTIRGFLRNYHQFTPVTPSFAQCVACSTYVMEDYVKRGADLVLDVMSDPAKLEQLTGLDKLQAECESVEVWAFSDEESTGSTGGGGDNSP</sequence>
<dbReference type="Pfam" id="PF16420">
    <property type="entry name" value="ATG7_N"/>
    <property type="match status" value="1"/>
</dbReference>
<keyword evidence="13" id="KW-1185">Reference proteome</keyword>
<dbReference type="AlphaFoldDB" id="A0A7R9BGZ9"/>
<organism evidence="12">
    <name type="scientific">Notodromas monacha</name>
    <dbReference type="NCBI Taxonomy" id="399045"/>
    <lineage>
        <taxon>Eukaryota</taxon>
        <taxon>Metazoa</taxon>
        <taxon>Ecdysozoa</taxon>
        <taxon>Arthropoda</taxon>
        <taxon>Crustacea</taxon>
        <taxon>Oligostraca</taxon>
        <taxon>Ostracoda</taxon>
        <taxon>Podocopa</taxon>
        <taxon>Podocopida</taxon>
        <taxon>Cypridocopina</taxon>
        <taxon>Cypridoidea</taxon>
        <taxon>Cyprididae</taxon>
        <taxon>Notodromas</taxon>
    </lineage>
</organism>
<dbReference type="PANTHER" id="PTHR10953:SF3">
    <property type="entry name" value="UBIQUITIN-LIKE MODIFIER-ACTIVATING ENZYME ATG7"/>
    <property type="match status" value="1"/>
</dbReference>
<dbReference type="EMBL" id="OA882401">
    <property type="protein sequence ID" value="CAD7275149.1"/>
    <property type="molecule type" value="Genomic_DNA"/>
</dbReference>
<dbReference type="InterPro" id="IPR035985">
    <property type="entry name" value="Ubiquitin-activating_enz"/>
</dbReference>
<evidence type="ECO:0000256" key="7">
    <source>
        <dbReference type="ARBA" id="ARBA00029897"/>
    </source>
</evidence>
<gene>
    <name evidence="12" type="ORF">NMOB1V02_LOCUS2952</name>
</gene>
<evidence type="ECO:0000256" key="6">
    <source>
        <dbReference type="ARBA" id="ARBA00023006"/>
    </source>
</evidence>
<dbReference type="PANTHER" id="PTHR10953">
    <property type="entry name" value="UBIQUITIN-ACTIVATING ENZYME E1"/>
    <property type="match status" value="1"/>
</dbReference>
<dbReference type="GO" id="GO:0006995">
    <property type="term" value="P:cellular response to nitrogen starvation"/>
    <property type="evidence" value="ECO:0007669"/>
    <property type="project" value="TreeGrafter"/>
</dbReference>
<evidence type="ECO:0000313" key="12">
    <source>
        <dbReference type="EMBL" id="CAD7275149.1"/>
    </source>
</evidence>
<dbReference type="InterPro" id="IPR032197">
    <property type="entry name" value="Atg7_N"/>
</dbReference>
<evidence type="ECO:0000256" key="2">
    <source>
        <dbReference type="ARBA" id="ARBA00017647"/>
    </source>
</evidence>
<dbReference type="InterPro" id="IPR045886">
    <property type="entry name" value="ThiF/MoeB/HesA"/>
</dbReference>
<dbReference type="Pfam" id="PF00899">
    <property type="entry name" value="ThiF"/>
    <property type="match status" value="1"/>
</dbReference>
<dbReference type="Gene3D" id="3.40.140.70">
    <property type="entry name" value="Ubiquitin-like modifier-activating enzyme ATG7 N-terminal domain"/>
    <property type="match status" value="1"/>
</dbReference>
<comment type="similarity">
    <text evidence="1">Belongs to the ATG7 family.</text>
</comment>
<evidence type="ECO:0000256" key="5">
    <source>
        <dbReference type="ARBA" id="ARBA00022927"/>
    </source>
</evidence>
<dbReference type="GO" id="GO:0019779">
    <property type="term" value="F:Atg8 activating enzyme activity"/>
    <property type="evidence" value="ECO:0007669"/>
    <property type="project" value="TreeGrafter"/>
</dbReference>
<dbReference type="Proteomes" id="UP000678499">
    <property type="component" value="Unassembled WGS sequence"/>
</dbReference>
<feature type="domain" description="THIF-type NAD/FAD binding fold" evidence="10">
    <location>
        <begin position="321"/>
        <end position="542"/>
    </location>
</feature>
<dbReference type="FunFam" id="3.40.50.720:FF:000243">
    <property type="entry name" value="Ubiquitin-like modifier-activating enzyme ATG7"/>
    <property type="match status" value="1"/>
</dbReference>
<evidence type="ECO:0000256" key="8">
    <source>
        <dbReference type="ARBA" id="ARBA00030242"/>
    </source>
</evidence>
<dbReference type="InterPro" id="IPR000594">
    <property type="entry name" value="ThiF_NAD_FAD-bd"/>
</dbReference>
<keyword evidence="6" id="KW-0072">Autophagy</keyword>
<dbReference type="Gene3D" id="3.40.50.720">
    <property type="entry name" value="NAD(P)-binding Rossmann-like Domain"/>
    <property type="match status" value="1"/>
</dbReference>
<keyword evidence="4" id="KW-0813">Transport</keyword>
<dbReference type="GO" id="GO:0034727">
    <property type="term" value="P:piecemeal microautophagy of the nucleus"/>
    <property type="evidence" value="ECO:0007669"/>
    <property type="project" value="TreeGrafter"/>
</dbReference>
<keyword evidence="5" id="KW-0653">Protein transport</keyword>
<evidence type="ECO:0000256" key="9">
    <source>
        <dbReference type="ARBA" id="ARBA00032823"/>
    </source>
</evidence>
<dbReference type="GO" id="GO:0000422">
    <property type="term" value="P:autophagy of mitochondrion"/>
    <property type="evidence" value="ECO:0007669"/>
    <property type="project" value="TreeGrafter"/>
</dbReference>
<dbReference type="GO" id="GO:0015031">
    <property type="term" value="P:protein transport"/>
    <property type="evidence" value="ECO:0007669"/>
    <property type="project" value="UniProtKB-KW"/>
</dbReference>
<feature type="domain" description="Ubiquitin-like modifier-activating enzyme Atg7 N-terminal" evidence="11">
    <location>
        <begin position="4"/>
        <end position="304"/>
    </location>
</feature>
<dbReference type="EMBL" id="CAJPEX010000364">
    <property type="protein sequence ID" value="CAG0915301.1"/>
    <property type="molecule type" value="Genomic_DNA"/>
</dbReference>
<dbReference type="GO" id="GO:0000045">
    <property type="term" value="P:autophagosome assembly"/>
    <property type="evidence" value="ECO:0007669"/>
    <property type="project" value="TreeGrafter"/>
</dbReference>
<dbReference type="InterPro" id="IPR042523">
    <property type="entry name" value="Atg7_N_2"/>
</dbReference>
<dbReference type="SUPFAM" id="SSF69572">
    <property type="entry name" value="Activating enzymes of the ubiquitin-like proteins"/>
    <property type="match status" value="1"/>
</dbReference>
<proteinExistence type="inferred from homology"/>
<evidence type="ECO:0000256" key="3">
    <source>
        <dbReference type="ARBA" id="ARBA00018730"/>
    </source>
</evidence>
<evidence type="ECO:0000259" key="10">
    <source>
        <dbReference type="Pfam" id="PF00899"/>
    </source>
</evidence>
<evidence type="ECO:0000256" key="1">
    <source>
        <dbReference type="ARBA" id="ARBA00010931"/>
    </source>
</evidence>
<dbReference type="Gene3D" id="3.40.140.100">
    <property type="entry name" value="Ubiquitin-like modifier-activating enzyme ATG7 C-terminal domain"/>
    <property type="match status" value="1"/>
</dbReference>
<dbReference type="GO" id="GO:0032446">
    <property type="term" value="P:protein modification by small protein conjugation"/>
    <property type="evidence" value="ECO:0007669"/>
    <property type="project" value="TreeGrafter"/>
</dbReference>
<evidence type="ECO:0000313" key="13">
    <source>
        <dbReference type="Proteomes" id="UP000678499"/>
    </source>
</evidence>
<dbReference type="GO" id="GO:0000407">
    <property type="term" value="C:phagophore assembly site"/>
    <property type="evidence" value="ECO:0007669"/>
    <property type="project" value="TreeGrafter"/>
</dbReference>